<feature type="transmembrane region" description="Helical" evidence="6">
    <location>
        <begin position="105"/>
        <end position="126"/>
    </location>
</feature>
<dbReference type="PROSITE" id="PS50850">
    <property type="entry name" value="MFS"/>
    <property type="match status" value="1"/>
</dbReference>
<feature type="transmembrane region" description="Helical" evidence="6">
    <location>
        <begin position="12"/>
        <end position="33"/>
    </location>
</feature>
<dbReference type="InterPro" id="IPR011701">
    <property type="entry name" value="MFS"/>
</dbReference>
<evidence type="ECO:0000313" key="9">
    <source>
        <dbReference type="Proteomes" id="UP000199515"/>
    </source>
</evidence>
<dbReference type="EMBL" id="FNON01000012">
    <property type="protein sequence ID" value="SDZ29940.1"/>
    <property type="molecule type" value="Genomic_DNA"/>
</dbReference>
<feature type="transmembrane region" description="Helical" evidence="6">
    <location>
        <begin position="162"/>
        <end position="188"/>
    </location>
</feature>
<feature type="transmembrane region" description="Helical" evidence="6">
    <location>
        <begin position="294"/>
        <end position="317"/>
    </location>
</feature>
<feature type="transmembrane region" description="Helical" evidence="6">
    <location>
        <begin position="356"/>
        <end position="375"/>
    </location>
</feature>
<keyword evidence="2" id="KW-1003">Cell membrane</keyword>
<reference evidence="8 9" key="1">
    <citation type="submission" date="2016-10" db="EMBL/GenBank/DDBJ databases">
        <authorList>
            <person name="de Groot N.N."/>
        </authorList>
    </citation>
    <scope>NUCLEOTIDE SEQUENCE [LARGE SCALE GENOMIC DNA]</scope>
    <source>
        <strain evidence="8 9">CPCC 202699</strain>
    </source>
</reference>
<feature type="transmembrane region" description="Helical" evidence="6">
    <location>
        <begin position="75"/>
        <end position="99"/>
    </location>
</feature>
<dbReference type="GO" id="GO:0022857">
    <property type="term" value="F:transmembrane transporter activity"/>
    <property type="evidence" value="ECO:0007669"/>
    <property type="project" value="InterPro"/>
</dbReference>
<dbReference type="RefSeq" id="WP_091298290.1">
    <property type="nucleotide sequence ID" value="NZ_FNON01000012.1"/>
</dbReference>
<sequence length="377" mass="38731">MLTSTRPKAAVVSVMMGIFSLVTTEILPIGLLTPIGSNFGISAGTAGLMMTMPGLLAAVAAPAVTVATGRFDRRVMLCVLMLVLAAADFLAAIAPAYWVMIVSRVLVGFVIGAFWSIGSGLAARLVRPDRVGMATAVIFSAVPLGSVLGVPAGTLIGDLAGWRVAFTVMGMLALAVFAALMLVLPALPAEQTTSLTVLRELLREPRVRLGLLVTFLIVLAHFGTYTYVTPFLRQVTGASPELITLFLLVYGIAGIAGNFVAGMARLRVAFTVSACAVAAATLMLPLAGRFGAGAVILLAIWGLAYGAVPVCSQTWFAKSAPHAREAATVVFTSSFQATLSLGALLGGVVVDLTSPSIVMLIGGAVALLAAAALTIDV</sequence>
<comment type="subcellular location">
    <subcellularLocation>
        <location evidence="1">Cell membrane</location>
        <topology evidence="1">Multi-pass membrane protein</topology>
    </subcellularLocation>
</comment>
<evidence type="ECO:0000259" key="7">
    <source>
        <dbReference type="PROSITE" id="PS50850"/>
    </source>
</evidence>
<evidence type="ECO:0000256" key="1">
    <source>
        <dbReference type="ARBA" id="ARBA00004651"/>
    </source>
</evidence>
<keyword evidence="3 6" id="KW-0812">Transmembrane</keyword>
<accession>A0A1H3RWB7</accession>
<keyword evidence="9" id="KW-1185">Reference proteome</keyword>
<feature type="transmembrane region" description="Helical" evidence="6">
    <location>
        <begin position="242"/>
        <end position="261"/>
    </location>
</feature>
<dbReference type="PANTHER" id="PTHR43124:SF3">
    <property type="entry name" value="CHLORAMPHENICOL EFFLUX PUMP RV0191"/>
    <property type="match status" value="1"/>
</dbReference>
<feature type="transmembrane region" description="Helical" evidence="6">
    <location>
        <begin position="268"/>
        <end position="288"/>
    </location>
</feature>
<feature type="transmembrane region" description="Helical" evidence="6">
    <location>
        <begin position="39"/>
        <end position="63"/>
    </location>
</feature>
<feature type="transmembrane region" description="Helical" evidence="6">
    <location>
        <begin position="209"/>
        <end position="230"/>
    </location>
</feature>
<evidence type="ECO:0000256" key="3">
    <source>
        <dbReference type="ARBA" id="ARBA00022692"/>
    </source>
</evidence>
<protein>
    <submittedName>
        <fullName evidence="8">Predicted arabinose efflux permease, MFS family</fullName>
    </submittedName>
</protein>
<keyword evidence="4 6" id="KW-1133">Transmembrane helix</keyword>
<feature type="transmembrane region" description="Helical" evidence="6">
    <location>
        <begin position="133"/>
        <end position="156"/>
    </location>
</feature>
<evidence type="ECO:0000313" key="8">
    <source>
        <dbReference type="EMBL" id="SDZ29940.1"/>
    </source>
</evidence>
<dbReference type="Gene3D" id="1.20.1250.20">
    <property type="entry name" value="MFS general substrate transporter like domains"/>
    <property type="match status" value="1"/>
</dbReference>
<gene>
    <name evidence="8" type="ORF">SAMN05421504_11253</name>
</gene>
<evidence type="ECO:0000256" key="6">
    <source>
        <dbReference type="SAM" id="Phobius"/>
    </source>
</evidence>
<dbReference type="InterPro" id="IPR036259">
    <property type="entry name" value="MFS_trans_sf"/>
</dbReference>
<dbReference type="Proteomes" id="UP000199515">
    <property type="component" value="Unassembled WGS sequence"/>
</dbReference>
<dbReference type="PANTHER" id="PTHR43124">
    <property type="entry name" value="PURINE EFFLUX PUMP PBUE"/>
    <property type="match status" value="1"/>
</dbReference>
<dbReference type="Pfam" id="PF07690">
    <property type="entry name" value="MFS_1"/>
    <property type="match status" value="1"/>
</dbReference>
<organism evidence="8 9">
    <name type="scientific">Amycolatopsis xylanica</name>
    <dbReference type="NCBI Taxonomy" id="589385"/>
    <lineage>
        <taxon>Bacteria</taxon>
        <taxon>Bacillati</taxon>
        <taxon>Actinomycetota</taxon>
        <taxon>Actinomycetes</taxon>
        <taxon>Pseudonocardiales</taxon>
        <taxon>Pseudonocardiaceae</taxon>
        <taxon>Amycolatopsis</taxon>
    </lineage>
</organism>
<dbReference type="AlphaFoldDB" id="A0A1H3RWB7"/>
<dbReference type="GO" id="GO:0005886">
    <property type="term" value="C:plasma membrane"/>
    <property type="evidence" value="ECO:0007669"/>
    <property type="project" value="UniProtKB-SubCell"/>
</dbReference>
<dbReference type="OrthoDB" id="9814237at2"/>
<keyword evidence="5 6" id="KW-0472">Membrane</keyword>
<evidence type="ECO:0000256" key="4">
    <source>
        <dbReference type="ARBA" id="ARBA00022989"/>
    </source>
</evidence>
<dbReference type="CDD" id="cd17324">
    <property type="entry name" value="MFS_NepI_like"/>
    <property type="match status" value="1"/>
</dbReference>
<proteinExistence type="predicted"/>
<feature type="domain" description="Major facilitator superfamily (MFS) profile" evidence="7">
    <location>
        <begin position="9"/>
        <end position="377"/>
    </location>
</feature>
<dbReference type="STRING" id="589385.SAMN05421504_11253"/>
<feature type="transmembrane region" description="Helical" evidence="6">
    <location>
        <begin position="329"/>
        <end position="350"/>
    </location>
</feature>
<dbReference type="SUPFAM" id="SSF103473">
    <property type="entry name" value="MFS general substrate transporter"/>
    <property type="match status" value="1"/>
</dbReference>
<name>A0A1H3RWB7_9PSEU</name>
<evidence type="ECO:0000256" key="2">
    <source>
        <dbReference type="ARBA" id="ARBA00022475"/>
    </source>
</evidence>
<evidence type="ECO:0000256" key="5">
    <source>
        <dbReference type="ARBA" id="ARBA00023136"/>
    </source>
</evidence>
<dbReference type="InterPro" id="IPR020846">
    <property type="entry name" value="MFS_dom"/>
</dbReference>
<dbReference type="InterPro" id="IPR050189">
    <property type="entry name" value="MFS_Efflux_Transporters"/>
</dbReference>